<dbReference type="RefSeq" id="WP_004515847.1">
    <property type="nucleotide sequence ID" value="NZ_FNOF01000013.1"/>
</dbReference>
<proteinExistence type="predicted"/>
<reference evidence="2 3" key="1">
    <citation type="submission" date="2016-10" db="EMBL/GenBank/DDBJ databases">
        <authorList>
            <person name="de Groot N.N."/>
        </authorList>
    </citation>
    <scope>NUCLEOTIDE SEQUENCE [LARGE SCALE GENOMIC DNA]</scope>
    <source>
        <strain evidence="2 3">DSM 3756</strain>
    </source>
</reference>
<gene>
    <name evidence="2" type="ORF">SAMN05443574_11363</name>
</gene>
<dbReference type="STRING" id="28442.SAMN05443574_11363"/>
<dbReference type="Pfam" id="PF24283">
    <property type="entry name" value="DUF7471"/>
    <property type="match status" value="1"/>
</dbReference>
<evidence type="ECO:0000313" key="3">
    <source>
        <dbReference type="Proteomes" id="UP000182573"/>
    </source>
</evidence>
<sequence>MLQPSADWIGPGQSAVLIAVLGLATLGTLALFVVAAVSTRRRRSRPYVLLTAAIGLLFFRSVVGIGTVLGVVPMVVHHLTEHGFDFLIALLVLSAIYSVAPPSVPD</sequence>
<keyword evidence="1" id="KW-0472">Membrane</keyword>
<dbReference type="Proteomes" id="UP000182573">
    <property type="component" value="Unassembled WGS sequence"/>
</dbReference>
<organism evidence="2 3">
    <name type="scientific">Haloarcula vallismortis</name>
    <name type="common">Halobacterium vallismortis</name>
    <dbReference type="NCBI Taxonomy" id="28442"/>
    <lineage>
        <taxon>Archaea</taxon>
        <taxon>Methanobacteriati</taxon>
        <taxon>Methanobacteriota</taxon>
        <taxon>Stenosarchaea group</taxon>
        <taxon>Halobacteria</taxon>
        <taxon>Halobacteriales</taxon>
        <taxon>Haloarculaceae</taxon>
        <taxon>Haloarcula</taxon>
    </lineage>
</organism>
<feature type="transmembrane region" description="Helical" evidence="1">
    <location>
        <begin position="49"/>
        <end position="76"/>
    </location>
</feature>
<protein>
    <submittedName>
        <fullName evidence="2">Uncharacterized protein</fullName>
    </submittedName>
</protein>
<keyword evidence="1" id="KW-1133">Transmembrane helix</keyword>
<feature type="transmembrane region" description="Helical" evidence="1">
    <location>
        <begin position="15"/>
        <end position="37"/>
    </location>
</feature>
<accession>A0A1H2YNZ2</accession>
<dbReference type="InterPro" id="IPR055894">
    <property type="entry name" value="DUF7471"/>
</dbReference>
<name>A0A1H2YNZ2_HALVA</name>
<dbReference type="EMBL" id="FNOF01000013">
    <property type="protein sequence ID" value="SDX06953.1"/>
    <property type="molecule type" value="Genomic_DNA"/>
</dbReference>
<feature type="transmembrane region" description="Helical" evidence="1">
    <location>
        <begin position="82"/>
        <end position="100"/>
    </location>
</feature>
<keyword evidence="1" id="KW-0812">Transmembrane</keyword>
<evidence type="ECO:0000256" key="1">
    <source>
        <dbReference type="SAM" id="Phobius"/>
    </source>
</evidence>
<evidence type="ECO:0000313" key="2">
    <source>
        <dbReference type="EMBL" id="SDX06953.1"/>
    </source>
</evidence>
<dbReference type="AlphaFoldDB" id="A0A1H2YNZ2"/>